<dbReference type="InterPro" id="IPR037396">
    <property type="entry name" value="FMN_HAD"/>
</dbReference>
<dbReference type="RefSeq" id="XP_027616689.1">
    <property type="nucleotide sequence ID" value="XM_027760888.1"/>
</dbReference>
<evidence type="ECO:0000256" key="2">
    <source>
        <dbReference type="ARBA" id="ARBA00023002"/>
    </source>
</evidence>
<keyword evidence="2" id="KW-0560">Oxidoreductase</keyword>
<reference evidence="4 5" key="1">
    <citation type="journal article" date="2018" name="Sci. Rep.">
        <title>Genome sequence of the cauliflower mushroom Sparassis crispa (Hanabiratake) and its association with beneficial usage.</title>
        <authorList>
            <person name="Kiyama R."/>
            <person name="Furutani Y."/>
            <person name="Kawaguchi K."/>
            <person name="Nakanishi T."/>
        </authorList>
    </citation>
    <scope>NUCLEOTIDE SEQUENCE [LARGE SCALE GENOMIC DNA]</scope>
</reference>
<dbReference type="GeneID" id="38782693"/>
<keyword evidence="5" id="KW-1185">Reference proteome</keyword>
<dbReference type="Gene3D" id="3.20.20.70">
    <property type="entry name" value="Aldolase class I"/>
    <property type="match status" value="1"/>
</dbReference>
<evidence type="ECO:0000313" key="5">
    <source>
        <dbReference type="Proteomes" id="UP000287166"/>
    </source>
</evidence>
<evidence type="ECO:0000259" key="3">
    <source>
        <dbReference type="PROSITE" id="PS51349"/>
    </source>
</evidence>
<dbReference type="InterPro" id="IPR013785">
    <property type="entry name" value="Aldolase_TIM"/>
</dbReference>
<dbReference type="InParanoid" id="A0A401GU95"/>
<dbReference type="AlphaFoldDB" id="A0A401GU95"/>
<name>A0A401GU95_9APHY</name>
<dbReference type="STRING" id="139825.A0A401GU95"/>
<dbReference type="OrthoDB" id="25826at2759"/>
<dbReference type="EMBL" id="BFAD01000008">
    <property type="protein sequence ID" value="GBE85776.1"/>
    <property type="molecule type" value="Genomic_DNA"/>
</dbReference>
<sequence length="110" mass="12194">MGAQGLVHPEDELATARATGKLHVPMVLSTPSTRSLESVAQANGPNSVRWFQLYWPRGDEITLSLLARAKVNEFSALVVTLDTNVNGWRTHDLSRAYARDSRGRRAESYV</sequence>
<dbReference type="PROSITE" id="PS51349">
    <property type="entry name" value="FMN_HYDROXY_ACID_DH_2"/>
    <property type="match status" value="1"/>
</dbReference>
<comment type="cofactor">
    <cofactor evidence="1">
        <name>FMN</name>
        <dbReference type="ChEBI" id="CHEBI:58210"/>
    </cofactor>
</comment>
<dbReference type="SUPFAM" id="SSF51395">
    <property type="entry name" value="FMN-linked oxidoreductases"/>
    <property type="match status" value="1"/>
</dbReference>
<protein>
    <recommendedName>
        <fullName evidence="3">FMN hydroxy acid dehydrogenase domain-containing protein</fullName>
    </recommendedName>
</protein>
<dbReference type="InterPro" id="IPR000262">
    <property type="entry name" value="FMN-dep_DH"/>
</dbReference>
<dbReference type="PANTHER" id="PTHR10578">
    <property type="entry name" value="S -2-HYDROXY-ACID OXIDASE-RELATED"/>
    <property type="match status" value="1"/>
</dbReference>
<dbReference type="Proteomes" id="UP000287166">
    <property type="component" value="Unassembled WGS sequence"/>
</dbReference>
<evidence type="ECO:0000313" key="4">
    <source>
        <dbReference type="EMBL" id="GBE85776.1"/>
    </source>
</evidence>
<dbReference type="PANTHER" id="PTHR10578:SF143">
    <property type="entry name" value="FMN-DEPENDENT ALPHA-HYDROXY ACID DEHYDROGENASE PB1A11.03"/>
    <property type="match status" value="1"/>
</dbReference>
<comment type="caution">
    <text evidence="4">The sequence shown here is derived from an EMBL/GenBank/DDBJ whole genome shotgun (WGS) entry which is preliminary data.</text>
</comment>
<dbReference type="Pfam" id="PF01070">
    <property type="entry name" value="FMN_dh"/>
    <property type="match status" value="1"/>
</dbReference>
<feature type="domain" description="FMN hydroxy acid dehydrogenase" evidence="3">
    <location>
        <begin position="1"/>
        <end position="110"/>
    </location>
</feature>
<gene>
    <name evidence="4" type="ORF">SCP_0802980</name>
</gene>
<evidence type="ECO:0000256" key="1">
    <source>
        <dbReference type="ARBA" id="ARBA00001917"/>
    </source>
</evidence>
<dbReference type="GO" id="GO:0016491">
    <property type="term" value="F:oxidoreductase activity"/>
    <property type="evidence" value="ECO:0007669"/>
    <property type="project" value="UniProtKB-KW"/>
</dbReference>
<proteinExistence type="predicted"/>
<accession>A0A401GU95</accession>
<organism evidence="4 5">
    <name type="scientific">Sparassis crispa</name>
    <dbReference type="NCBI Taxonomy" id="139825"/>
    <lineage>
        <taxon>Eukaryota</taxon>
        <taxon>Fungi</taxon>
        <taxon>Dikarya</taxon>
        <taxon>Basidiomycota</taxon>
        <taxon>Agaricomycotina</taxon>
        <taxon>Agaricomycetes</taxon>
        <taxon>Polyporales</taxon>
        <taxon>Sparassidaceae</taxon>
        <taxon>Sparassis</taxon>
    </lineage>
</organism>